<feature type="region of interest" description="Disordered" evidence="21">
    <location>
        <begin position="1776"/>
        <end position="1797"/>
    </location>
</feature>
<feature type="domain" description="DNA polymerase zeta catalytic subunit N-terminal" evidence="25">
    <location>
        <begin position="11"/>
        <end position="66"/>
    </location>
</feature>
<comment type="caution">
    <text evidence="26">The sequence shown here is derived from an EMBL/GenBank/DDBJ whole genome shotgun (WGS) entry which is preliminary data.</text>
</comment>
<comment type="catalytic activity">
    <reaction evidence="18 20">
        <text>DNA(n) + a 2'-deoxyribonucleoside 5'-triphosphate = DNA(n+1) + diphosphate</text>
        <dbReference type="Rhea" id="RHEA:22508"/>
        <dbReference type="Rhea" id="RHEA-COMP:17339"/>
        <dbReference type="Rhea" id="RHEA-COMP:17340"/>
        <dbReference type="ChEBI" id="CHEBI:33019"/>
        <dbReference type="ChEBI" id="CHEBI:61560"/>
        <dbReference type="ChEBI" id="CHEBI:173112"/>
        <dbReference type="EC" id="2.7.7.7"/>
    </reaction>
</comment>
<dbReference type="InterPro" id="IPR006134">
    <property type="entry name" value="DNA-dir_DNA_pol_B_multi_dom"/>
</dbReference>
<dbReference type="PROSITE" id="PS00116">
    <property type="entry name" value="DNA_POLYMERASE_B"/>
    <property type="match status" value="1"/>
</dbReference>
<keyword evidence="6 20" id="KW-0548">Nucleotidyltransferase</keyword>
<dbReference type="InterPro" id="IPR056447">
    <property type="entry name" value="REV3_N"/>
</dbReference>
<evidence type="ECO:0000259" key="24">
    <source>
        <dbReference type="Pfam" id="PF24055"/>
    </source>
</evidence>
<dbReference type="CDD" id="cd05534">
    <property type="entry name" value="POLBc_zeta"/>
    <property type="match status" value="1"/>
</dbReference>
<keyword evidence="5 20" id="KW-0808">Transferase</keyword>
<dbReference type="GO" id="GO:0042276">
    <property type="term" value="P:error-prone translesion synthesis"/>
    <property type="evidence" value="ECO:0007669"/>
    <property type="project" value="TreeGrafter"/>
</dbReference>
<dbReference type="InterPro" id="IPR056435">
    <property type="entry name" value="DPOD/Z_N"/>
</dbReference>
<dbReference type="GO" id="GO:0000724">
    <property type="term" value="P:double-strand break repair via homologous recombination"/>
    <property type="evidence" value="ECO:0007669"/>
    <property type="project" value="TreeGrafter"/>
</dbReference>
<evidence type="ECO:0000256" key="6">
    <source>
        <dbReference type="ARBA" id="ARBA00022695"/>
    </source>
</evidence>
<evidence type="ECO:0000256" key="16">
    <source>
        <dbReference type="ARBA" id="ARBA00023204"/>
    </source>
</evidence>
<dbReference type="Pfam" id="PF00136">
    <property type="entry name" value="DNA_pol_B"/>
    <property type="match status" value="1"/>
</dbReference>
<dbReference type="InterPro" id="IPR012337">
    <property type="entry name" value="RNaseH-like_sf"/>
</dbReference>
<evidence type="ECO:0000256" key="7">
    <source>
        <dbReference type="ARBA" id="ARBA00022705"/>
    </source>
</evidence>
<keyword evidence="15 20" id="KW-0238">DNA-binding</keyword>
<dbReference type="CDD" id="cd05778">
    <property type="entry name" value="DNA_polB_zeta_exo"/>
    <property type="match status" value="1"/>
</dbReference>
<keyword evidence="9" id="KW-0227">DNA damage</keyword>
<dbReference type="Gene3D" id="1.10.132.60">
    <property type="entry name" value="DNA polymerase family B, C-terminal domain"/>
    <property type="match status" value="1"/>
</dbReference>
<dbReference type="FunFam" id="1.10.287.690:FF:000002">
    <property type="entry name" value="DNA polymerase zeta"/>
    <property type="match status" value="1"/>
</dbReference>
<dbReference type="FunFam" id="1.10.132.60:FF:000007">
    <property type="entry name" value="DNA polymerase"/>
    <property type="match status" value="1"/>
</dbReference>
<dbReference type="GO" id="GO:0051539">
    <property type="term" value="F:4 iron, 4 sulfur cluster binding"/>
    <property type="evidence" value="ECO:0007669"/>
    <property type="project" value="UniProtKB-KW"/>
</dbReference>
<dbReference type="PANTHER" id="PTHR45812:SF1">
    <property type="entry name" value="DNA POLYMERASE ZETA CATALYTIC SUBUNIT"/>
    <property type="match status" value="1"/>
</dbReference>
<comment type="similarity">
    <text evidence="3 20">Belongs to the DNA polymerase type-B family.</text>
</comment>
<dbReference type="GO" id="GO:0016035">
    <property type="term" value="C:zeta DNA polymerase complex"/>
    <property type="evidence" value="ECO:0007669"/>
    <property type="project" value="InterPro"/>
</dbReference>
<dbReference type="InterPro" id="IPR017964">
    <property type="entry name" value="DNA-dir_DNA_pol_B_CS"/>
</dbReference>
<reference evidence="26" key="1">
    <citation type="submission" date="2022-07" db="EMBL/GenBank/DDBJ databases">
        <title>Phylogenomic reconstructions and comparative analyses of Kickxellomycotina fungi.</title>
        <authorList>
            <person name="Reynolds N.K."/>
            <person name="Stajich J.E."/>
            <person name="Barry K."/>
            <person name="Grigoriev I.V."/>
            <person name="Crous P."/>
            <person name="Smith M.E."/>
        </authorList>
    </citation>
    <scope>NUCLEOTIDE SEQUENCE</scope>
    <source>
        <strain evidence="26">NBRC 105413</strain>
    </source>
</reference>
<keyword evidence="17" id="KW-0539">Nucleus</keyword>
<feature type="domain" description="DNA polymerase delta/zeta catalytic subunit N-terminal" evidence="24">
    <location>
        <begin position="68"/>
        <end position="144"/>
    </location>
</feature>
<gene>
    <name evidence="26" type="primary">REV3</name>
    <name evidence="26" type="ORF">LPJ64_003105</name>
</gene>
<evidence type="ECO:0000256" key="17">
    <source>
        <dbReference type="ARBA" id="ARBA00023242"/>
    </source>
</evidence>
<evidence type="ECO:0000313" key="26">
    <source>
        <dbReference type="EMBL" id="KAJ1645295.1"/>
    </source>
</evidence>
<keyword evidence="27" id="KW-1185">Reference proteome</keyword>
<evidence type="ECO:0000256" key="18">
    <source>
        <dbReference type="ARBA" id="ARBA00049244"/>
    </source>
</evidence>
<evidence type="ECO:0000256" key="4">
    <source>
        <dbReference type="ARBA" id="ARBA00022485"/>
    </source>
</evidence>
<dbReference type="SUPFAM" id="SSF53098">
    <property type="entry name" value="Ribonuclease H-like"/>
    <property type="match status" value="1"/>
</dbReference>
<evidence type="ECO:0000256" key="8">
    <source>
        <dbReference type="ARBA" id="ARBA00022723"/>
    </source>
</evidence>
<evidence type="ECO:0000256" key="1">
    <source>
        <dbReference type="ARBA" id="ARBA00001966"/>
    </source>
</evidence>
<evidence type="ECO:0000256" key="14">
    <source>
        <dbReference type="ARBA" id="ARBA00023014"/>
    </source>
</evidence>
<keyword evidence="14" id="KW-0411">Iron-sulfur</keyword>
<dbReference type="GO" id="GO:0003887">
    <property type="term" value="F:DNA-directed DNA polymerase activity"/>
    <property type="evidence" value="ECO:0007669"/>
    <property type="project" value="UniProtKB-KW"/>
</dbReference>
<dbReference type="GO" id="GO:0005634">
    <property type="term" value="C:nucleus"/>
    <property type="evidence" value="ECO:0007669"/>
    <property type="project" value="UniProtKB-SubCell"/>
</dbReference>
<name>A0A9W8CKB7_9FUNG</name>
<feature type="domain" description="DNA-directed DNA polymerase family B exonuclease" evidence="23">
    <location>
        <begin position="994"/>
        <end position="1181"/>
    </location>
</feature>
<keyword evidence="8" id="KW-0479">Metal-binding</keyword>
<dbReference type="Pfam" id="PF24065">
    <property type="entry name" value="REV3_N"/>
    <property type="match status" value="1"/>
</dbReference>
<evidence type="ECO:0000256" key="12">
    <source>
        <dbReference type="ARBA" id="ARBA00022932"/>
    </source>
</evidence>
<dbReference type="Gene3D" id="3.90.1600.10">
    <property type="entry name" value="Palm domain of DNA polymerase"/>
    <property type="match status" value="1"/>
</dbReference>
<keyword evidence="13" id="KW-0408">Iron</keyword>
<evidence type="ECO:0000256" key="9">
    <source>
        <dbReference type="ARBA" id="ARBA00022763"/>
    </source>
</evidence>
<evidence type="ECO:0000313" key="27">
    <source>
        <dbReference type="Proteomes" id="UP001145021"/>
    </source>
</evidence>
<dbReference type="InterPro" id="IPR043502">
    <property type="entry name" value="DNA/RNA_pol_sf"/>
</dbReference>
<dbReference type="GO" id="GO:0003677">
    <property type="term" value="F:DNA binding"/>
    <property type="evidence" value="ECO:0007669"/>
    <property type="project" value="UniProtKB-KW"/>
</dbReference>
<keyword evidence="7 20" id="KW-0235">DNA replication</keyword>
<dbReference type="EC" id="2.7.7.7" evidence="20"/>
<dbReference type="GO" id="GO:0000166">
    <property type="term" value="F:nucleotide binding"/>
    <property type="evidence" value="ECO:0007669"/>
    <property type="project" value="InterPro"/>
</dbReference>
<dbReference type="InterPro" id="IPR036397">
    <property type="entry name" value="RNaseH_sf"/>
</dbReference>
<evidence type="ECO:0000256" key="20">
    <source>
        <dbReference type="RuleBase" id="RU000442"/>
    </source>
</evidence>
<dbReference type="Gene3D" id="3.30.342.10">
    <property type="entry name" value="DNA Polymerase, chain B, domain 1"/>
    <property type="match status" value="1"/>
</dbReference>
<evidence type="ECO:0000256" key="19">
    <source>
        <dbReference type="ARBA" id="ARBA00066055"/>
    </source>
</evidence>
<dbReference type="InterPro" id="IPR042087">
    <property type="entry name" value="DNA_pol_B_thumb"/>
</dbReference>
<evidence type="ECO:0000256" key="5">
    <source>
        <dbReference type="ARBA" id="ARBA00022679"/>
    </source>
</evidence>
<organism evidence="26 27">
    <name type="scientific">Coemansia asiatica</name>
    <dbReference type="NCBI Taxonomy" id="1052880"/>
    <lineage>
        <taxon>Eukaryota</taxon>
        <taxon>Fungi</taxon>
        <taxon>Fungi incertae sedis</taxon>
        <taxon>Zoopagomycota</taxon>
        <taxon>Kickxellomycotina</taxon>
        <taxon>Kickxellomycetes</taxon>
        <taxon>Kickxellales</taxon>
        <taxon>Kickxellaceae</taxon>
        <taxon>Coemansia</taxon>
    </lineage>
</organism>
<keyword evidence="10" id="KW-0863">Zinc-finger</keyword>
<comment type="subcellular location">
    <subcellularLocation>
        <location evidence="2">Nucleus</location>
    </subcellularLocation>
</comment>
<dbReference type="Gene3D" id="1.10.287.690">
    <property type="entry name" value="Helix hairpin bin"/>
    <property type="match status" value="1"/>
</dbReference>
<keyword evidence="12 20" id="KW-0239">DNA-directed DNA polymerase</keyword>
<sequence length="1930" mass="216395">MKVRQPENVALEVQLTCIDSCMAAPNSVSCQLRTPYNIFAEPLAQVPVIRVFGSTKANQRICLHIHKVWPYLCVKYKGLHSIESVREYGYHLGLSLNHALNISLRSSGIIYVAAVVPIKGIPFYGYHAGYQPFFKILLTNPNVIARASSLLSLGAVMSHKMDVFDSHLSYITQFLVDYNLYGMDWIQARKVLFRSPLPVSEPEKEHQLDGIFSDSSVDGASRWVPQGMPSYLVKPEPPGKATHCELEADLVSEDILNRDLVKERYVHHVFQEGQLDLHFGQLVHSLNIIWADENRRRREHGLEELYPRNSQGQAELERFPTSSSTATLRQPDGNSEKAYKWSNHWRMQSLLQSALIIDKQNLSTRTLSGEAFSETDALNAIADNISQSNMFLDQWPTCLQVDKHSHILFHTGINKTSHFYIDTSLGAISSQASVVLDNKCAGMEASDRRISQHVGPDIVVDVSAIDKVSAQDDYKFADKAQSDAESMSQSDIRQASMTNAQVRNPDAPLKSIYFDSDSADDDYTGFEDMDDGWIENQIREVEQMHTKDRCWSIGQIDGTDDSDDLGFPRRKRRLNQQHQQPMSRDKRRNRRRTLVPLCLKSSSASSGTGATAQFKQKDNSACGSGSGSGDSAILEHKYSSDFGSADVAFNQALSKHSRSRKSVRAAHAEDIGFAGAVDAGLEKYAPSAAGFKLRCARVYAKEDIFVDIDCVLNTAIDNKLHMHKTSSSYPRPKLEPYVEIEVLPFDKAPRHYKNDKHKNKFESACLLGYNSGFFKYSALAPKTRALLSSQAQHNVPESVPPKPHFSDAKDLPQKLKTYSGVSITLPSLSAGSMPVFNPRYLVNSSAAQEFSISELDNSVSVQLTRRQTMWGPQAVITTRSGFDTSSELVANVATNWHRGWWEFAKRPPAPRLLTGDSQVAGKPRNGIRNSRSVITNIIPTPVRQRQRDQSDIKWNSVLGVASAPMTSTEKTKDCKGKSEPVFSRQLSLQSKAINLSQMSLEILADCKPEMLPNPHADCLLFAVASLKRGTGQHGSSRQCQGIQTVVWTWGSETRLSRLGISSSVEKRHFADELSLIDDLARWTCAMDPDILSGYEIQSSSWGYIIQRARYAFNKHLDVELGRVIARSRLRNRDTDDRTVQNRAEWGRRKSSEFRVTGRHLISIWRLMRGELALTSYTLENIVWHVLNERCPYFSPSCLALWFKEGTTVSRIRALRHILYRARASLRILDKTDIVTRASEMARVIGIDFNSVLTRGSQLRVESLMARIAAPEQFLLLSPTREQVAHQRAAECLPLVLEPQSKYYTDPVVVLDFQSLYPSVMIAFNICFSTCLGSLEEAASKLDNGADDDCLESCDAKAQVNDRRRLGFTNINVPPGMLTALKDKINISPNGVVFVKPSVRKGLLGRMLQELLESRVMIKEAMKRWGGEDIELSKKLDAWQMGLKLISNVTYGYTGASFSGRMPCVDIADAIVQCGRETLESTVQYIHSKYAVWGARVVYGDTDSVFIHMPGKSRESAFRIGKEIAEAVTKRNPAPIKLKFEKVYQPCVLLTKKRYAGWMFSSVEQKEPLLDVKGMELVRRDGCKVTQRILEGAMDALFKTNDLSFVKSFVTAEIGRIFRGDLSVQEFIIAKEVRIGTYSSRNLPAHAKVAADGMLRDMRSEPQYGERVPYVVVSRSRHSRLTDQVVRPQLLLQQPDLRLDYQYYVEKQILPALDRFLSLVGVDVHTWVADMPRRLRTSLFNAVVEVYSDSDGDGDVEASSDQAQEGVQNDLQYCKNDDPDESSLNHAHGHQAKSARSAHLAVNRQQNRRTLDHFYYKRSCLLCRQTMSAIPQSSSRSDVSKLGRARVCSSCYGDKVSFAASTGAVQKSLAQSLKVALDKCVDCAGDNRADALRTAESCLSLDCPNLYQRITLVRQYMAWNRAMMHTQESGS</sequence>
<feature type="region of interest" description="Disordered" evidence="21">
    <location>
        <begin position="561"/>
        <end position="626"/>
    </location>
</feature>
<dbReference type="Gene3D" id="3.30.420.10">
    <property type="entry name" value="Ribonuclease H-like superfamily/Ribonuclease H"/>
    <property type="match status" value="1"/>
</dbReference>
<dbReference type="InterPro" id="IPR006133">
    <property type="entry name" value="DNA-dir_DNA_pol_B_exonuc"/>
</dbReference>
<dbReference type="GO" id="GO:0008270">
    <property type="term" value="F:zinc ion binding"/>
    <property type="evidence" value="ECO:0007669"/>
    <property type="project" value="UniProtKB-KW"/>
</dbReference>
<evidence type="ECO:0000259" key="23">
    <source>
        <dbReference type="Pfam" id="PF03104"/>
    </source>
</evidence>
<dbReference type="SMART" id="SM00486">
    <property type="entry name" value="POLBc"/>
    <property type="match status" value="1"/>
</dbReference>
<evidence type="ECO:0000256" key="21">
    <source>
        <dbReference type="SAM" id="MobiDB-lite"/>
    </source>
</evidence>
<evidence type="ECO:0000259" key="25">
    <source>
        <dbReference type="Pfam" id="PF24065"/>
    </source>
</evidence>
<protein>
    <recommendedName>
        <fullName evidence="20">DNA polymerase</fullName>
        <ecNumber evidence="20">2.7.7.7</ecNumber>
    </recommendedName>
</protein>
<evidence type="ECO:0000256" key="13">
    <source>
        <dbReference type="ARBA" id="ARBA00023004"/>
    </source>
</evidence>
<evidence type="ECO:0000256" key="2">
    <source>
        <dbReference type="ARBA" id="ARBA00004123"/>
    </source>
</evidence>
<dbReference type="Proteomes" id="UP001145021">
    <property type="component" value="Unassembled WGS sequence"/>
</dbReference>
<comment type="subunit">
    <text evidence="19">Forms DNA polymerase zeta with REV7.</text>
</comment>
<evidence type="ECO:0000259" key="22">
    <source>
        <dbReference type="Pfam" id="PF00136"/>
    </source>
</evidence>
<accession>A0A9W8CKB7</accession>
<dbReference type="InterPro" id="IPR030559">
    <property type="entry name" value="PolZ_Rev3"/>
</dbReference>
<dbReference type="SUPFAM" id="SSF56672">
    <property type="entry name" value="DNA/RNA polymerases"/>
    <property type="match status" value="1"/>
</dbReference>
<dbReference type="GO" id="GO:0006260">
    <property type="term" value="P:DNA replication"/>
    <property type="evidence" value="ECO:0007669"/>
    <property type="project" value="UniProtKB-KW"/>
</dbReference>
<feature type="region of interest" description="Disordered" evidence="21">
    <location>
        <begin position="306"/>
        <end position="334"/>
    </location>
</feature>
<keyword evidence="4" id="KW-0004">4Fe-4S</keyword>
<proteinExistence type="inferred from homology"/>
<dbReference type="InterPro" id="IPR023211">
    <property type="entry name" value="DNA_pol_palm_dom_sf"/>
</dbReference>
<dbReference type="PRINTS" id="PR00106">
    <property type="entry name" value="DNAPOLB"/>
</dbReference>
<dbReference type="EMBL" id="JANBOH010000113">
    <property type="protein sequence ID" value="KAJ1645295.1"/>
    <property type="molecule type" value="Genomic_DNA"/>
</dbReference>
<evidence type="ECO:0000256" key="10">
    <source>
        <dbReference type="ARBA" id="ARBA00022771"/>
    </source>
</evidence>
<dbReference type="PANTHER" id="PTHR45812">
    <property type="entry name" value="DNA POLYMERASE ZETA CATALYTIC SUBUNIT"/>
    <property type="match status" value="1"/>
</dbReference>
<evidence type="ECO:0000256" key="11">
    <source>
        <dbReference type="ARBA" id="ARBA00022833"/>
    </source>
</evidence>
<dbReference type="Pfam" id="PF24055">
    <property type="entry name" value="POL3_N"/>
    <property type="match status" value="1"/>
</dbReference>
<keyword evidence="11" id="KW-0862">Zinc</keyword>
<feature type="compositionally biased region" description="Low complexity" evidence="21">
    <location>
        <begin position="601"/>
        <end position="612"/>
    </location>
</feature>
<evidence type="ECO:0000256" key="3">
    <source>
        <dbReference type="ARBA" id="ARBA00005755"/>
    </source>
</evidence>
<dbReference type="InterPro" id="IPR006172">
    <property type="entry name" value="DNA-dir_DNA_pol_B"/>
</dbReference>
<evidence type="ECO:0000256" key="15">
    <source>
        <dbReference type="ARBA" id="ARBA00023125"/>
    </source>
</evidence>
<keyword evidence="16" id="KW-0234">DNA repair</keyword>
<dbReference type="Pfam" id="PF03104">
    <property type="entry name" value="DNA_pol_B_exo1"/>
    <property type="match status" value="1"/>
</dbReference>
<feature type="domain" description="DNA-directed DNA polymerase family B multifunctional" evidence="22">
    <location>
        <begin position="1246"/>
        <end position="1717"/>
    </location>
</feature>
<comment type="cofactor">
    <cofactor evidence="1">
        <name>[4Fe-4S] cluster</name>
        <dbReference type="ChEBI" id="CHEBI:49883"/>
    </cofactor>
</comment>